<dbReference type="UniPathway" id="UPA00077">
    <property type="reaction ID" value="UER00154"/>
</dbReference>
<evidence type="ECO:0000256" key="6">
    <source>
        <dbReference type="RuleBase" id="RU362079"/>
    </source>
</evidence>
<accession>A0A060RBB6</accession>
<evidence type="ECO:0000313" key="8">
    <source>
        <dbReference type="EMBL" id="CDN32941.1"/>
    </source>
</evidence>
<evidence type="ECO:0000256" key="1">
    <source>
        <dbReference type="ARBA" id="ARBA00001353"/>
    </source>
</evidence>
<evidence type="ECO:0000256" key="5">
    <source>
        <dbReference type="ARBA" id="ARBA00023239"/>
    </source>
</evidence>
<proteinExistence type="inferred from homology"/>
<organism evidence="8 9">
    <name type="scientific">Mucinivorans hirudinis</name>
    <dbReference type="NCBI Taxonomy" id="1433126"/>
    <lineage>
        <taxon>Bacteria</taxon>
        <taxon>Pseudomonadati</taxon>
        <taxon>Bacteroidota</taxon>
        <taxon>Bacteroidia</taxon>
        <taxon>Bacteroidales</taxon>
        <taxon>Rikenellaceae</taxon>
        <taxon>Mucinivorans</taxon>
    </lineage>
</organism>
<dbReference type="InterPro" id="IPR006156">
    <property type="entry name" value="Dihydroneopterin_aldolase"/>
</dbReference>
<dbReference type="SUPFAM" id="SSF55620">
    <property type="entry name" value="Tetrahydrobiopterin biosynthesis enzymes-like"/>
    <property type="match status" value="1"/>
</dbReference>
<reference evidence="8 9" key="1">
    <citation type="journal article" date="2015" name="Genome Announc.">
        <title>Complete Genome Sequence of the Novel Leech Symbiont Mucinivorans hirudinis M3T.</title>
        <authorList>
            <person name="Nelson M.C."/>
            <person name="Bomar L."/>
            <person name="Graf J."/>
        </authorList>
    </citation>
    <scope>NUCLEOTIDE SEQUENCE [LARGE SCALE GENOMIC DNA]</scope>
    <source>
        <strain evidence="9">M3</strain>
    </source>
</reference>
<comment type="similarity">
    <text evidence="3 6">Belongs to the DHNA family.</text>
</comment>
<dbReference type="InterPro" id="IPR043133">
    <property type="entry name" value="GTP-CH-I_C/QueF"/>
</dbReference>
<dbReference type="NCBIfam" id="TIGR00526">
    <property type="entry name" value="folB_dom"/>
    <property type="match status" value="1"/>
</dbReference>
<keyword evidence="5 6" id="KW-0456">Lyase</keyword>
<dbReference type="STRING" id="1433126.BN938_2876"/>
<dbReference type="InterPro" id="IPR006157">
    <property type="entry name" value="FolB_dom"/>
</dbReference>
<dbReference type="eggNOG" id="COG1539">
    <property type="taxonomic scope" value="Bacteria"/>
</dbReference>
<dbReference type="KEGG" id="rbc:BN938_2876"/>
<dbReference type="Gene3D" id="3.30.1130.10">
    <property type="match status" value="1"/>
</dbReference>
<dbReference type="NCBIfam" id="TIGR00525">
    <property type="entry name" value="folB"/>
    <property type="match status" value="1"/>
</dbReference>
<comment type="catalytic activity">
    <reaction evidence="1 6">
        <text>7,8-dihydroneopterin = 6-hydroxymethyl-7,8-dihydropterin + glycolaldehyde</text>
        <dbReference type="Rhea" id="RHEA:10540"/>
        <dbReference type="ChEBI" id="CHEBI:17001"/>
        <dbReference type="ChEBI" id="CHEBI:17071"/>
        <dbReference type="ChEBI" id="CHEBI:44841"/>
        <dbReference type="EC" id="4.1.2.25"/>
    </reaction>
</comment>
<protein>
    <recommendedName>
        <fullName evidence="6">7,8-dihydroneopterin aldolase</fullName>
        <ecNumber evidence="6">4.1.2.25</ecNumber>
    </recommendedName>
</protein>
<dbReference type="PATRIC" id="fig|1433126.3.peg.2845"/>
<dbReference type="GO" id="GO:0004150">
    <property type="term" value="F:dihydroneopterin aldolase activity"/>
    <property type="evidence" value="ECO:0007669"/>
    <property type="project" value="UniProtKB-UniRule"/>
</dbReference>
<dbReference type="PANTHER" id="PTHR42844">
    <property type="entry name" value="DIHYDRONEOPTERIN ALDOLASE 1-RELATED"/>
    <property type="match status" value="1"/>
</dbReference>
<name>A0A060RBB6_9BACT</name>
<dbReference type="HOGENOM" id="CLU_112632_1_2_10"/>
<feature type="domain" description="Dihydroneopterin aldolase/epimerase" evidence="7">
    <location>
        <begin position="5"/>
        <end position="117"/>
    </location>
</feature>
<keyword evidence="9" id="KW-1185">Reference proteome</keyword>
<comment type="function">
    <text evidence="6">Catalyzes the conversion of 7,8-dihydroneopterin to 6-hydroxymethyl-7,8-dihydropterin.</text>
</comment>
<dbReference type="GO" id="GO:0046656">
    <property type="term" value="P:folic acid biosynthetic process"/>
    <property type="evidence" value="ECO:0007669"/>
    <property type="project" value="UniProtKB-UniRule"/>
</dbReference>
<dbReference type="PANTHER" id="PTHR42844:SF1">
    <property type="entry name" value="DIHYDRONEOPTERIN ALDOLASE 1-RELATED"/>
    <property type="match status" value="1"/>
</dbReference>
<dbReference type="OrthoDB" id="9803748at2"/>
<dbReference type="EC" id="4.1.2.25" evidence="6"/>
<dbReference type="GO" id="GO:0005737">
    <property type="term" value="C:cytoplasm"/>
    <property type="evidence" value="ECO:0007669"/>
    <property type="project" value="TreeGrafter"/>
</dbReference>
<dbReference type="GO" id="GO:0046654">
    <property type="term" value="P:tetrahydrofolate biosynthetic process"/>
    <property type="evidence" value="ECO:0007669"/>
    <property type="project" value="UniProtKB-UniRule"/>
</dbReference>
<dbReference type="Pfam" id="PF02152">
    <property type="entry name" value="FolB"/>
    <property type="match status" value="1"/>
</dbReference>
<evidence type="ECO:0000256" key="4">
    <source>
        <dbReference type="ARBA" id="ARBA00022909"/>
    </source>
</evidence>
<evidence type="ECO:0000256" key="2">
    <source>
        <dbReference type="ARBA" id="ARBA00005013"/>
    </source>
</evidence>
<dbReference type="AlphaFoldDB" id="A0A060RBB6"/>
<evidence type="ECO:0000259" key="7">
    <source>
        <dbReference type="SMART" id="SM00905"/>
    </source>
</evidence>
<dbReference type="SMART" id="SM00905">
    <property type="entry name" value="FolB"/>
    <property type="match status" value="1"/>
</dbReference>
<evidence type="ECO:0000256" key="3">
    <source>
        <dbReference type="ARBA" id="ARBA00005708"/>
    </source>
</evidence>
<gene>
    <name evidence="8" type="ORF">BN938_2876</name>
</gene>
<comment type="pathway">
    <text evidence="2 6">Cofactor biosynthesis; tetrahydrofolate biosynthesis; 2-amino-4-hydroxy-6-hydroxymethyl-7,8-dihydropteridine diphosphate from 7,8-dihydroneopterin triphosphate: step 3/4.</text>
</comment>
<evidence type="ECO:0000313" key="9">
    <source>
        <dbReference type="Proteomes" id="UP000027616"/>
    </source>
</evidence>
<keyword evidence="4 6" id="KW-0289">Folate biosynthesis</keyword>
<dbReference type="EMBL" id="HG934468">
    <property type="protein sequence ID" value="CDN32941.1"/>
    <property type="molecule type" value="Genomic_DNA"/>
</dbReference>
<dbReference type="Proteomes" id="UP000027616">
    <property type="component" value="Chromosome I"/>
</dbReference>
<sequence>MIAKITLENIELYAFHGCYEQEQRVGNRFRVDIYLTYDAEKAAKSDNVADTINYLRAYEIVREQMLITSHILENVVDRILTKLGEEFAEILRAEVRVAKLAPPLGGHLQGVSVTMERNYSEQ</sequence>